<evidence type="ECO:0000313" key="2">
    <source>
        <dbReference type="Proteomes" id="UP000248688"/>
    </source>
</evidence>
<organism evidence="1 2">
    <name type="scientific">Echinicola strongylocentroti</name>
    <dbReference type="NCBI Taxonomy" id="1795355"/>
    <lineage>
        <taxon>Bacteria</taxon>
        <taxon>Pseudomonadati</taxon>
        <taxon>Bacteroidota</taxon>
        <taxon>Cytophagia</taxon>
        <taxon>Cytophagales</taxon>
        <taxon>Cyclobacteriaceae</taxon>
        <taxon>Echinicola</taxon>
    </lineage>
</organism>
<gene>
    <name evidence="1" type="ORF">DN752_13385</name>
</gene>
<dbReference type="EMBL" id="CP030041">
    <property type="protein sequence ID" value="AWW31036.1"/>
    <property type="molecule type" value="Genomic_DNA"/>
</dbReference>
<dbReference type="KEGG" id="est:DN752_13385"/>
<protein>
    <submittedName>
        <fullName evidence="1">Uncharacterized protein</fullName>
    </submittedName>
</protein>
<proteinExistence type="predicted"/>
<keyword evidence="2" id="KW-1185">Reference proteome</keyword>
<evidence type="ECO:0000313" key="1">
    <source>
        <dbReference type="EMBL" id="AWW31036.1"/>
    </source>
</evidence>
<name>A0A2Z4IKF4_9BACT</name>
<accession>A0A2Z4IKF4</accession>
<sequence>MWSTMDIMDITIKKAIKKCLQDKSKNTTGYIPKTRKKADGRQASLSTAPISQVIACELLKFYTHIELNKRPEESAFMMMY</sequence>
<dbReference type="AlphaFoldDB" id="A0A2Z4IKF4"/>
<reference evidence="1 2" key="1">
    <citation type="submission" date="2018-06" db="EMBL/GenBank/DDBJ databases">
        <title>Echinicola strongylocentroti sp. nov., isolated from a sea urchin Strongylocentrotus intermedius.</title>
        <authorList>
            <person name="Bae S.S."/>
        </authorList>
    </citation>
    <scope>NUCLEOTIDE SEQUENCE [LARGE SCALE GENOMIC DNA]</scope>
    <source>
        <strain evidence="1 2">MEBiC08714</strain>
    </source>
</reference>
<dbReference type="Proteomes" id="UP000248688">
    <property type="component" value="Chromosome"/>
</dbReference>